<keyword evidence="6" id="KW-0732">Signal</keyword>
<dbReference type="OrthoDB" id="9781845at2"/>
<protein>
    <submittedName>
        <fullName evidence="8">Signal transduction histidine kinase</fullName>
    </submittedName>
</protein>
<dbReference type="AlphaFoldDB" id="A0A0C5VZ54"/>
<gene>
    <name evidence="8" type="ORF">YC6258_03663</name>
</gene>
<feature type="domain" description="Single Cache" evidence="7">
    <location>
        <begin position="19"/>
        <end position="103"/>
    </location>
</feature>
<keyword evidence="8" id="KW-0808">Transferase</keyword>
<proteinExistence type="predicted"/>
<keyword evidence="2" id="KW-1003">Cell membrane</keyword>
<dbReference type="Gene3D" id="3.30.450.20">
    <property type="entry name" value="PAS domain"/>
    <property type="match status" value="1"/>
</dbReference>
<dbReference type="HOGENOM" id="CLU_081845_2_1_6"/>
<evidence type="ECO:0000313" key="8">
    <source>
        <dbReference type="EMBL" id="AJQ95699.1"/>
    </source>
</evidence>
<name>A0A0C5VZ54_9GAMM</name>
<feature type="signal peptide" evidence="6">
    <location>
        <begin position="1"/>
        <end position="24"/>
    </location>
</feature>
<dbReference type="RefSeq" id="WP_044617919.1">
    <property type="nucleotide sequence ID" value="NZ_CP007142.1"/>
</dbReference>
<dbReference type="Proteomes" id="UP000032266">
    <property type="component" value="Chromosome"/>
</dbReference>
<accession>A0A0C5VZ54</accession>
<keyword evidence="3" id="KW-0812">Transmembrane</keyword>
<evidence type="ECO:0000256" key="5">
    <source>
        <dbReference type="ARBA" id="ARBA00023136"/>
    </source>
</evidence>
<dbReference type="InterPro" id="IPR033480">
    <property type="entry name" value="sCache_2"/>
</dbReference>
<evidence type="ECO:0000256" key="6">
    <source>
        <dbReference type="SAM" id="SignalP"/>
    </source>
</evidence>
<keyword evidence="5" id="KW-0472">Membrane</keyword>
<keyword evidence="9" id="KW-1185">Reference proteome</keyword>
<dbReference type="KEGG" id="gsn:YC6258_03663"/>
<keyword evidence="4" id="KW-1133">Transmembrane helix</keyword>
<organism evidence="8 9">
    <name type="scientific">Gynuella sunshinyii YC6258</name>
    <dbReference type="NCBI Taxonomy" id="1445510"/>
    <lineage>
        <taxon>Bacteria</taxon>
        <taxon>Pseudomonadati</taxon>
        <taxon>Pseudomonadota</taxon>
        <taxon>Gammaproteobacteria</taxon>
        <taxon>Oceanospirillales</taxon>
        <taxon>Saccharospirillaceae</taxon>
        <taxon>Gynuella</taxon>
    </lineage>
</organism>
<evidence type="ECO:0000256" key="2">
    <source>
        <dbReference type="ARBA" id="ARBA00022475"/>
    </source>
</evidence>
<evidence type="ECO:0000256" key="4">
    <source>
        <dbReference type="ARBA" id="ARBA00022989"/>
    </source>
</evidence>
<sequence>MITNKITMLIIFFVLASWAQVAMASNEDRALELIDRAIAHIEANGIDQAKKDFMDPNGGFQDGELYVFVINYEGMMLIHSKTAALNGRDVLNMKDPTGTYFTKDMIAAVKQHPEGAETEYMWPHPETKKLSKKLAYSKKIPSMDAFVSVGVYQ</sequence>
<evidence type="ECO:0000256" key="1">
    <source>
        <dbReference type="ARBA" id="ARBA00004651"/>
    </source>
</evidence>
<dbReference type="GO" id="GO:0016301">
    <property type="term" value="F:kinase activity"/>
    <property type="evidence" value="ECO:0007669"/>
    <property type="project" value="UniProtKB-KW"/>
</dbReference>
<feature type="chain" id="PRO_5002191448" evidence="6">
    <location>
        <begin position="25"/>
        <end position="153"/>
    </location>
</feature>
<dbReference type="Pfam" id="PF17200">
    <property type="entry name" value="sCache_2"/>
    <property type="match status" value="1"/>
</dbReference>
<dbReference type="SMART" id="SM01049">
    <property type="entry name" value="Cache_2"/>
    <property type="match status" value="1"/>
</dbReference>
<comment type="subcellular location">
    <subcellularLocation>
        <location evidence="1">Cell membrane</location>
        <topology evidence="1">Multi-pass membrane protein</topology>
    </subcellularLocation>
</comment>
<keyword evidence="8" id="KW-0418">Kinase</keyword>
<evidence type="ECO:0000259" key="7">
    <source>
        <dbReference type="SMART" id="SM01049"/>
    </source>
</evidence>
<evidence type="ECO:0000313" key="9">
    <source>
        <dbReference type="Proteomes" id="UP000032266"/>
    </source>
</evidence>
<dbReference type="EMBL" id="CP007142">
    <property type="protein sequence ID" value="AJQ95699.1"/>
    <property type="molecule type" value="Genomic_DNA"/>
</dbReference>
<reference evidence="8 9" key="1">
    <citation type="submission" date="2014-01" db="EMBL/GenBank/DDBJ databases">
        <title>Full genme sequencing of cellulolytic bacterium Gynuella sunshinyii YC6258T gen. nov., sp. nov.</title>
        <authorList>
            <person name="Khan H."/>
            <person name="Chung E.J."/>
            <person name="Chung Y.R."/>
        </authorList>
    </citation>
    <scope>NUCLEOTIDE SEQUENCE [LARGE SCALE GENOMIC DNA]</scope>
    <source>
        <strain evidence="8 9">YC6258</strain>
    </source>
</reference>
<evidence type="ECO:0000256" key="3">
    <source>
        <dbReference type="ARBA" id="ARBA00022692"/>
    </source>
</evidence>
<dbReference type="GO" id="GO:0005886">
    <property type="term" value="C:plasma membrane"/>
    <property type="evidence" value="ECO:0007669"/>
    <property type="project" value="UniProtKB-SubCell"/>
</dbReference>